<feature type="domain" description="DUF11" evidence="2">
    <location>
        <begin position="44"/>
        <end position="153"/>
    </location>
</feature>
<dbReference type="Proteomes" id="UP000306918">
    <property type="component" value="Unassembled WGS sequence"/>
</dbReference>
<keyword evidence="5" id="KW-1185">Reference proteome</keyword>
<dbReference type="EMBL" id="STFF01000001">
    <property type="protein sequence ID" value="THU41401.1"/>
    <property type="molecule type" value="Genomic_DNA"/>
</dbReference>
<protein>
    <submittedName>
        <fullName evidence="4">DUF11 domain-containing protein</fullName>
    </submittedName>
</protein>
<evidence type="ECO:0000259" key="2">
    <source>
        <dbReference type="Pfam" id="PF01345"/>
    </source>
</evidence>
<evidence type="ECO:0000256" key="1">
    <source>
        <dbReference type="SAM" id="SignalP"/>
    </source>
</evidence>
<dbReference type="InterPro" id="IPR001434">
    <property type="entry name" value="OmcB-like_DUF11"/>
</dbReference>
<accession>A0A4S8I139</accession>
<keyword evidence="1" id="KW-0732">Signal</keyword>
<sequence>MNLKFYPLRALLLSLLLLGFKARTQAQAALDFVKTVENFTNGGDGTTASQGDVLIYTITVRNLTTQNYVASRLYDNVPAGVSYVTGSTTLNGGAVADGSGGRMPYSASGGYINSPTYGTGILAPNATATIIFRVRVTANGGSIFNNATIDASQNGVSTIQATNTVFTNVIVDAGCNVVYSTTTYYPNQNTGCGSGNCELDEWSFLRTVNTTNGTSGAFNTPMYNGYLSTQRFEALPVGSTTTTGRLLNHCAALAYDRARQRIYFVNNVIDQDLCYIDLSIPAPYATRRFTGYKLETNTSNTGYRINRMGMGSDGYGYALTSNGLDLIRFTFNASDVPQINRLGPLINAPTNASGGRDVLSESGGDLFADGSGKLYLITNASHMYKINPSTRVATFMGSINFSGSGSFTSQSLAIDALGNVYIGGAYRDVYRLDLQTMNTTQLNSSNTNVYHTGDFTTCAFPVLASSIIADKTFRNINGSGTIVGGDTVEYVITVTNIGNINAAGVYMYDYIPSSTTYLAGTTRLNGIPVADVGGVMPYAVSGGRLVNTLGEDPGIIRPTGANAAVVTFQVVTQPNQQVCNQSRISLLDADGNVMFVNSNDPTNVGQTPTCFYSDGVLPLTNLKFRGSLKDEKSVLQWTMNGDDNIAYYDIEFSENGTSFSHAGKVEGKGRTNSANSYQFTDPEHTFASVRYYRLKLMQKGGNFTYSGIIRLNANDLDVEAVPNPFDKDINVQIRLKTAETVRVRLVDFLGREVYSTTEQLSIGSHSLSIRIPSGLTKGMYVLDVKAGSDQIFQKKLLKK</sequence>
<evidence type="ECO:0000313" key="4">
    <source>
        <dbReference type="EMBL" id="THU41401.1"/>
    </source>
</evidence>
<dbReference type="InterPro" id="IPR047589">
    <property type="entry name" value="DUF11_rpt"/>
</dbReference>
<name>A0A4S8I139_9BACT</name>
<evidence type="ECO:0000313" key="5">
    <source>
        <dbReference type="Proteomes" id="UP000306918"/>
    </source>
</evidence>
<feature type="chain" id="PRO_5020242469" evidence="1">
    <location>
        <begin position="29"/>
        <end position="799"/>
    </location>
</feature>
<dbReference type="SUPFAM" id="SSF63829">
    <property type="entry name" value="Calcium-dependent phosphotriesterase"/>
    <property type="match status" value="1"/>
</dbReference>
<dbReference type="NCBIfam" id="TIGR01451">
    <property type="entry name" value="B_ant_repeat"/>
    <property type="match status" value="2"/>
</dbReference>
<dbReference type="Pfam" id="PF18962">
    <property type="entry name" value="Por_Secre_tail"/>
    <property type="match status" value="1"/>
</dbReference>
<dbReference type="Pfam" id="PF01345">
    <property type="entry name" value="DUF11"/>
    <property type="match status" value="1"/>
</dbReference>
<dbReference type="AlphaFoldDB" id="A0A4S8I139"/>
<dbReference type="InterPro" id="IPR026444">
    <property type="entry name" value="Secre_tail"/>
</dbReference>
<dbReference type="NCBIfam" id="TIGR04183">
    <property type="entry name" value="Por_Secre_tail"/>
    <property type="match status" value="1"/>
</dbReference>
<feature type="signal peptide" evidence="1">
    <location>
        <begin position="1"/>
        <end position="28"/>
    </location>
</feature>
<dbReference type="OrthoDB" id="610093at2"/>
<organism evidence="4 5">
    <name type="scientific">Niastella caeni</name>
    <dbReference type="NCBI Taxonomy" id="2569763"/>
    <lineage>
        <taxon>Bacteria</taxon>
        <taxon>Pseudomonadati</taxon>
        <taxon>Bacteroidota</taxon>
        <taxon>Chitinophagia</taxon>
        <taxon>Chitinophagales</taxon>
        <taxon>Chitinophagaceae</taxon>
        <taxon>Niastella</taxon>
    </lineage>
</organism>
<feature type="domain" description="Secretion system C-terminal sorting" evidence="3">
    <location>
        <begin position="722"/>
        <end position="796"/>
    </location>
</feature>
<dbReference type="RefSeq" id="WP_136575892.1">
    <property type="nucleotide sequence ID" value="NZ_STFF01000001.1"/>
</dbReference>
<proteinExistence type="predicted"/>
<comment type="caution">
    <text evidence="4">The sequence shown here is derived from an EMBL/GenBank/DDBJ whole genome shotgun (WGS) entry which is preliminary data.</text>
</comment>
<reference evidence="4 5" key="1">
    <citation type="submission" date="2019-04" db="EMBL/GenBank/DDBJ databases">
        <title>Niastella caeni sp. nov., isolated from activated sludge.</title>
        <authorList>
            <person name="Sheng M."/>
        </authorList>
    </citation>
    <scope>NUCLEOTIDE SEQUENCE [LARGE SCALE GENOMIC DNA]</scope>
    <source>
        <strain evidence="4 5">HX-2-15</strain>
    </source>
</reference>
<evidence type="ECO:0000259" key="3">
    <source>
        <dbReference type="Pfam" id="PF18962"/>
    </source>
</evidence>
<gene>
    <name evidence="4" type="ORF">FAM09_04640</name>
</gene>